<keyword evidence="5" id="KW-0109">Calcium transport</keyword>
<feature type="transmembrane region" description="Helical" evidence="19">
    <location>
        <begin position="1793"/>
        <end position="1818"/>
    </location>
</feature>
<organism evidence="21 22">
    <name type="scientific">Uncinula necator</name>
    <name type="common">Grape powdery mildew</name>
    <dbReference type="NCBI Taxonomy" id="52586"/>
    <lineage>
        <taxon>Eukaryota</taxon>
        <taxon>Fungi</taxon>
        <taxon>Dikarya</taxon>
        <taxon>Ascomycota</taxon>
        <taxon>Pezizomycotina</taxon>
        <taxon>Leotiomycetes</taxon>
        <taxon>Erysiphales</taxon>
        <taxon>Erysiphaceae</taxon>
        <taxon>Erysiphe</taxon>
    </lineage>
</organism>
<keyword evidence="12 19" id="KW-0472">Membrane</keyword>
<dbReference type="InterPro" id="IPR027359">
    <property type="entry name" value="Volt_channel_dom_sf"/>
</dbReference>
<dbReference type="SUPFAM" id="SSF47473">
    <property type="entry name" value="EF-hand"/>
    <property type="match status" value="1"/>
</dbReference>
<keyword evidence="13" id="KW-0325">Glycoprotein</keyword>
<feature type="transmembrane region" description="Helical" evidence="19">
    <location>
        <begin position="1669"/>
        <end position="1687"/>
    </location>
</feature>
<feature type="transmembrane region" description="Helical" evidence="19">
    <location>
        <begin position="435"/>
        <end position="464"/>
    </location>
</feature>
<keyword evidence="2" id="KW-0813">Transport</keyword>
<keyword evidence="3" id="KW-1003">Cell membrane</keyword>
<evidence type="ECO:0000256" key="19">
    <source>
        <dbReference type="SAM" id="Phobius"/>
    </source>
</evidence>
<accession>A0A0B1PCH4</accession>
<sequence>MPTKRTEDTSKPSLTPLQTIPLRDLAPSAQSSDESTNGRRSELSREKSLLRVSSRIKTLSCDSSRSKYEKIEETSPGIHSSPNIEKISPLKNVVYFEEEFGNRLCGINVITEPQPGTGFAGLIVPKNDESSSARTLTPPVENDDLEFNLVNNTHVIDSASIFGAHELESIPLTKSSFGNLEKNVENSLMENQPHERPRVRFQGVRYKNSRKNRSQIRLVDGSTDIEADTEAGQWPDLPPSSNGHRRSLLASRAPSNATDALTRAGSIMRAMSQRVVNISGEAEMIEATAQLEASRQESISSVESKESISSNSHELKPAVQSNHKGKSIESEALPTTRLPTAPIEKAIRFFGGIQSELDDLNDSNKKLPNPLRGKALGYFSQESYVRNSLCNLLVYPLTEPFILILIIAQLILLAIESSQNVYEHPRITRWGASPIDYALLIIFIIFTIELAARIIVSGFIFNATEYSTQANRKKFSIKFLSKFRQLIRSDKKPSINKNQPSPIIGFEHRSLISIQSQLVKTVEQAQRLQLARRAFLRHSFNRLDFVAVCAYWLTFILCITGFEDKYHFYLFRMLSCLRILRLLALTNGTSIILRSLKKAAPLLVNVSFLIGFFWLLFAIIGVQSFKSSLDRQCVWIDSNDPTNSTGSAYINTFQFCGGQLNITNGAHDPWVVGPLGNLSPGTESPKGFLCPRGSYCLQLPNDKLPFNGTVSFDNIFQSLELVFVVMTANTFSDIMYNTMNSDYLASAIFFAGAIIIMMLWLLNLLIAVITSSFQIIREEGKTSAFSSQTKAVQSKGEDLKTDNYTKKYANALKAWFDTTDLLWVALIAYGILCQTFRSSNMPKTLAQFIETSETIVTILLLFEIMIRFIVDWRKFSKSKRNVVDLSLAIITTIMLIPSIRNSEKLYAWLTIFQITRVYRLIMALPVTKSLIMLVLGNSSGIGNLMLFVFLITFLVSIFAVQLFRGELPPEDAYGETIQVTFFTNWNAFLGMYQILSSENWTDSLYNLTSFNSIYNTSWIAGIFLIGWFILGNFILINMFIAVIQENFDVSEDEKRMHQVKAFLNRKELGSSSSHLSLSAIIRLGRPRNKKEPLDYGPATMEMLLKDAVVKDFLDDEIKESQILAYQKTPPMVSLTGSHKSKSSFWQKMKNHFQEKEPNPFFSRTHFSGTSAVENVDARSMAKEVVSATTQRKRAQRDYLARHPNFNISLFIFKPENPVRRLCQKIVGPGRGSERFNGVEPNRAVWYVFTTIIYTAIIAMVLIACITTPLYQREYLKTHKSNAQNWILISDTGFTVLFTLEALIKAIADGFYWTPNAYFRSSWGLIDATVLITLWINVITSFTKNSMISRAVGAFKALRALRLLNVSESTRDTFHSLVIVAGWKILSAAFVSLSLLVPFAIYGLNLFNGKMLSCNDTDPSKINLLSDCFGEYYSAPFSSDWPILAPRVVSNPFFDFDNFGSSLFTLFQIVSQEGWVDVMWAAQSIIGRGIQPQPYSSQENAIFFVIFNLLATVFVLTLFISVFMRSYTEQTGVAFLTAEQRSWLELRKLLRQVSPSKRQSTTGANNFKSWCYTKAVQKRGKWYKIVSTMLALHLTFLLVEYYPEPTYWDQTRNYIFFAFTLFFLANVIIRIIGLGWARFRRSVWEMYSLLIVSGTLGTTILYLLQLKSQAVIQLHKLFLVMIVLLLIPRNDALDQLFKTAAASVANIGNLVATWFVLFLVYAIALNQTFGLTRFGPYEDNNINFRTVPKALILLFRMSCGEGWNAVMEDFATILPPLCVSVPNFFDSDCGSSQWARVLFITWNILSMYIFTSLFVSLIYESFSYVYQQSSGLNKVNREEIRRFKEAWALLDPNGTGYISKEQFPRLLRKLSGVFAMRIYPPEHSIHRILNDVRQKTTREVSRKTLGRYLDFDLNELNRRISMIDTEAVRRARNQFSMFFEEIMVSADIDRGISFTTVLMVLAHYKVIRDNKSLKLEEFLRRRARLQRVEEEVRRRIVLGFFDTMYWSRKFRQHLETKRFGQVLNPPKQGPSIYVTNEEIFKQKVINTQSSIHKTQDQTNKLSMLNDYNLDGGACRRRSVSRSNMAISPVILSQHSPIIAVTSGFALENCEIGGSNCSSRRGSSVSTENVLDIIDDSAWGESVRRSFILRRSS</sequence>
<feature type="transmembrane region" description="Helical" evidence="19">
    <location>
        <begin position="1243"/>
        <end position="1265"/>
    </location>
</feature>
<keyword evidence="9" id="KW-0851">Voltage-gated channel</keyword>
<feature type="compositionally biased region" description="Basic and acidic residues" evidence="18">
    <location>
        <begin position="1"/>
        <end position="10"/>
    </location>
</feature>
<feature type="transmembrane region" description="Helical" evidence="19">
    <location>
        <begin position="1613"/>
        <end position="1633"/>
    </location>
</feature>
<feature type="transmembrane region" description="Helical" evidence="19">
    <location>
        <begin position="814"/>
        <end position="832"/>
    </location>
</feature>
<evidence type="ECO:0000313" key="22">
    <source>
        <dbReference type="Proteomes" id="UP000030854"/>
    </source>
</evidence>
<feature type="transmembrane region" description="Helical" evidence="19">
    <location>
        <begin position="1645"/>
        <end position="1663"/>
    </location>
</feature>
<evidence type="ECO:0000256" key="12">
    <source>
        <dbReference type="ARBA" id="ARBA00023136"/>
    </source>
</evidence>
<keyword evidence="11" id="KW-0406">Ion transport</keyword>
<comment type="caution">
    <text evidence="21">The sequence shown here is derived from an EMBL/GenBank/DDBJ whole genome shotgun (WGS) entry which is preliminary data.</text>
</comment>
<dbReference type="InterPro" id="IPR002048">
    <property type="entry name" value="EF_hand_dom"/>
</dbReference>
<evidence type="ECO:0000256" key="3">
    <source>
        <dbReference type="ARBA" id="ARBA00022475"/>
    </source>
</evidence>
<evidence type="ECO:0000256" key="15">
    <source>
        <dbReference type="ARBA" id="ARBA00057587"/>
    </source>
</evidence>
<evidence type="ECO:0000256" key="11">
    <source>
        <dbReference type="ARBA" id="ARBA00023065"/>
    </source>
</evidence>
<evidence type="ECO:0000256" key="6">
    <source>
        <dbReference type="ARBA" id="ARBA00022673"/>
    </source>
</evidence>
<feature type="transmembrane region" description="Helical" evidence="19">
    <location>
        <begin position="882"/>
        <end position="899"/>
    </location>
</feature>
<keyword evidence="14" id="KW-0407">Ion channel</keyword>
<feature type="transmembrane region" description="Helical" evidence="19">
    <location>
        <begin position="1699"/>
        <end position="1723"/>
    </location>
</feature>
<dbReference type="InterPro" id="IPR005821">
    <property type="entry name" value="Ion_trans_dom"/>
</dbReference>
<dbReference type="PANTHER" id="PTHR45628:SF7">
    <property type="entry name" value="VOLTAGE-DEPENDENT CALCIUM CHANNEL TYPE A SUBUNIT ALPHA-1"/>
    <property type="match status" value="1"/>
</dbReference>
<evidence type="ECO:0000256" key="13">
    <source>
        <dbReference type="ARBA" id="ARBA00023180"/>
    </source>
</evidence>
<dbReference type="Gene3D" id="1.10.287.70">
    <property type="match status" value="4"/>
</dbReference>
<evidence type="ECO:0000256" key="8">
    <source>
        <dbReference type="ARBA" id="ARBA00022837"/>
    </source>
</evidence>
<feature type="domain" description="EF-hand" evidence="20">
    <location>
        <begin position="1837"/>
        <end position="1872"/>
    </location>
</feature>
<name>A0A0B1PCH4_UNCNE</name>
<dbReference type="FunFam" id="1.10.287.70:FF:000118">
    <property type="entry name" value="Calcium channel subunit Cch1"/>
    <property type="match status" value="1"/>
</dbReference>
<evidence type="ECO:0000256" key="14">
    <source>
        <dbReference type="ARBA" id="ARBA00023303"/>
    </source>
</evidence>
<feature type="transmembrane region" description="Helical" evidence="19">
    <location>
        <begin position="1319"/>
        <end position="1339"/>
    </location>
</feature>
<dbReference type="InterPro" id="IPR050599">
    <property type="entry name" value="VDCC_alpha-1_subunit"/>
</dbReference>
<feature type="compositionally biased region" description="Basic and acidic residues" evidence="18">
    <location>
        <begin position="36"/>
        <end position="47"/>
    </location>
</feature>
<dbReference type="SMART" id="SM00054">
    <property type="entry name" value="EFh"/>
    <property type="match status" value="1"/>
</dbReference>
<feature type="region of interest" description="Disordered" evidence="18">
    <location>
        <begin position="1"/>
        <end position="47"/>
    </location>
</feature>
<dbReference type="FunFam" id="1.20.120.350:FF:000063">
    <property type="entry name" value="Calcium channel subunit Cch1"/>
    <property type="match status" value="1"/>
</dbReference>
<evidence type="ECO:0000256" key="5">
    <source>
        <dbReference type="ARBA" id="ARBA00022568"/>
    </source>
</evidence>
<feature type="transmembrane region" description="Helical" evidence="19">
    <location>
        <begin position="1376"/>
        <end position="1401"/>
    </location>
</feature>
<evidence type="ECO:0000313" key="21">
    <source>
        <dbReference type="EMBL" id="KHJ36377.1"/>
    </source>
</evidence>
<comment type="subcellular location">
    <subcellularLocation>
        <location evidence="1">Cell membrane</location>
        <topology evidence="1">Multi-pass membrane protein</topology>
    </subcellularLocation>
</comment>
<dbReference type="GO" id="GO:0098703">
    <property type="term" value="P:calcium ion import across plasma membrane"/>
    <property type="evidence" value="ECO:0007669"/>
    <property type="project" value="TreeGrafter"/>
</dbReference>
<comment type="function">
    <text evidence="15">Voltage-gated, high-affinity calcium channel that functions together with MID1 to mediate calcium entry into cells. Required during conditions of environmental stress.</text>
</comment>
<feature type="transmembrane region" description="Helical" evidence="19">
    <location>
        <begin position="852"/>
        <end position="870"/>
    </location>
</feature>
<dbReference type="PROSITE" id="PS50222">
    <property type="entry name" value="EF_HAND_2"/>
    <property type="match status" value="1"/>
</dbReference>
<dbReference type="GO" id="GO:0008331">
    <property type="term" value="F:high voltage-gated calcium channel activity"/>
    <property type="evidence" value="ECO:0007669"/>
    <property type="project" value="TreeGrafter"/>
</dbReference>
<proteinExistence type="inferred from homology"/>
<feature type="transmembrane region" description="Helical" evidence="19">
    <location>
        <begin position="1285"/>
        <end position="1307"/>
    </location>
</feature>
<dbReference type="Pfam" id="PF00520">
    <property type="entry name" value="Ion_trans"/>
    <property type="match status" value="4"/>
</dbReference>
<keyword evidence="10 19" id="KW-1133">Transmembrane helix</keyword>
<evidence type="ECO:0000256" key="4">
    <source>
        <dbReference type="ARBA" id="ARBA00022553"/>
    </source>
</evidence>
<evidence type="ECO:0000256" key="10">
    <source>
        <dbReference type="ARBA" id="ARBA00022989"/>
    </source>
</evidence>
<dbReference type="HOGENOM" id="CLU_000443_0_0_1"/>
<feature type="transmembrane region" description="Helical" evidence="19">
    <location>
        <begin position="944"/>
        <end position="964"/>
    </location>
</feature>
<keyword evidence="6" id="KW-0107">Calcium channel</keyword>
<dbReference type="InterPro" id="IPR011992">
    <property type="entry name" value="EF-hand-dom_pair"/>
</dbReference>
<feature type="transmembrane region" description="Helical" evidence="19">
    <location>
        <begin position="1016"/>
        <end position="1040"/>
    </location>
</feature>
<dbReference type="OMA" id="TLFIAWN"/>
<dbReference type="PANTHER" id="PTHR45628">
    <property type="entry name" value="VOLTAGE-DEPENDENT CALCIUM CHANNEL TYPE A SUBUNIT ALPHA-1"/>
    <property type="match status" value="1"/>
</dbReference>
<dbReference type="GO" id="GO:0005509">
    <property type="term" value="F:calcium ion binding"/>
    <property type="evidence" value="ECO:0007669"/>
    <property type="project" value="InterPro"/>
</dbReference>
<feature type="transmembrane region" description="Helical" evidence="19">
    <location>
        <begin position="392"/>
        <end position="415"/>
    </location>
</feature>
<feature type="transmembrane region" description="Helical" evidence="19">
    <location>
        <begin position="1581"/>
        <end position="1601"/>
    </location>
</feature>
<feature type="region of interest" description="Disordered" evidence="18">
    <location>
        <begin position="296"/>
        <end position="335"/>
    </location>
</feature>
<gene>
    <name evidence="21" type="ORF">EV44_g1423</name>
</gene>
<evidence type="ECO:0000259" key="20">
    <source>
        <dbReference type="PROSITE" id="PS50222"/>
    </source>
</evidence>
<keyword evidence="8" id="KW-0106">Calcium</keyword>
<feature type="transmembrane region" description="Helical" evidence="19">
    <location>
        <begin position="976"/>
        <end position="995"/>
    </location>
</feature>
<evidence type="ECO:0000256" key="18">
    <source>
        <dbReference type="SAM" id="MobiDB-lite"/>
    </source>
</evidence>
<feature type="transmembrane region" description="Helical" evidence="19">
    <location>
        <begin position="743"/>
        <end position="769"/>
    </location>
</feature>
<dbReference type="Gene3D" id="1.20.120.350">
    <property type="entry name" value="Voltage-gated potassium channels. Chain C"/>
    <property type="match status" value="4"/>
</dbReference>
<comment type="similarity">
    <text evidence="16">Belongs to the calcium channel alpha-1 subunit (TC 1.A.1.11) family.</text>
</comment>
<dbReference type="STRING" id="52586.A0A0B1PCH4"/>
<feature type="compositionally biased region" description="Low complexity" evidence="18">
    <location>
        <begin position="297"/>
        <end position="312"/>
    </location>
</feature>
<protein>
    <recommendedName>
        <fullName evidence="17">Calcium-channel protein CCH1</fullName>
    </recommendedName>
</protein>
<evidence type="ECO:0000256" key="9">
    <source>
        <dbReference type="ARBA" id="ARBA00022882"/>
    </source>
</evidence>
<dbReference type="EMBL" id="JNVN01000042">
    <property type="protein sequence ID" value="KHJ36377.1"/>
    <property type="molecule type" value="Genomic_DNA"/>
</dbReference>
<dbReference type="FunFam" id="1.20.120.350:FF:000098">
    <property type="entry name" value="Calcium channel subunit Cch1"/>
    <property type="match status" value="1"/>
</dbReference>
<evidence type="ECO:0000256" key="2">
    <source>
        <dbReference type="ARBA" id="ARBA00022448"/>
    </source>
</evidence>
<evidence type="ECO:0000256" key="16">
    <source>
        <dbReference type="ARBA" id="ARBA00061395"/>
    </source>
</evidence>
<evidence type="ECO:0000256" key="1">
    <source>
        <dbReference type="ARBA" id="ARBA00004651"/>
    </source>
</evidence>
<dbReference type="Proteomes" id="UP000030854">
    <property type="component" value="Unassembled WGS sequence"/>
</dbReference>
<evidence type="ECO:0000256" key="17">
    <source>
        <dbReference type="ARBA" id="ARBA00067459"/>
    </source>
</evidence>
<feature type="transmembrane region" description="Helical" evidence="19">
    <location>
        <begin position="1500"/>
        <end position="1522"/>
    </location>
</feature>
<dbReference type="Gene3D" id="1.10.238.10">
    <property type="entry name" value="EF-hand"/>
    <property type="match status" value="1"/>
</dbReference>
<keyword evidence="22" id="KW-1185">Reference proteome</keyword>
<dbReference type="GO" id="GO:0005891">
    <property type="term" value="C:voltage-gated calcium channel complex"/>
    <property type="evidence" value="ECO:0007669"/>
    <property type="project" value="TreeGrafter"/>
</dbReference>
<keyword evidence="4" id="KW-0597">Phosphoprotein</keyword>
<dbReference type="FunFam" id="1.10.287.70:FF:000093">
    <property type="entry name" value="Calcium channel subunit Cch1"/>
    <property type="match status" value="1"/>
</dbReference>
<feature type="transmembrane region" description="Helical" evidence="19">
    <location>
        <begin position="543"/>
        <end position="562"/>
    </location>
</feature>
<keyword evidence="7 19" id="KW-0812">Transmembrane</keyword>
<feature type="transmembrane region" description="Helical" evidence="19">
    <location>
        <begin position="599"/>
        <end position="622"/>
    </location>
</feature>
<feature type="region of interest" description="Disordered" evidence="18">
    <location>
        <begin position="212"/>
        <end position="257"/>
    </location>
</feature>
<dbReference type="SUPFAM" id="SSF81324">
    <property type="entry name" value="Voltage-gated potassium channels"/>
    <property type="match status" value="4"/>
</dbReference>
<evidence type="ECO:0000256" key="7">
    <source>
        <dbReference type="ARBA" id="ARBA00022692"/>
    </source>
</evidence>
<reference evidence="21 22" key="1">
    <citation type="journal article" date="2014" name="BMC Genomics">
        <title>Adaptive genomic structural variation in the grape powdery mildew pathogen, Erysiphe necator.</title>
        <authorList>
            <person name="Jones L."/>
            <person name="Riaz S."/>
            <person name="Morales-Cruz A."/>
            <person name="Amrine K.C."/>
            <person name="McGuire B."/>
            <person name="Gubler W.D."/>
            <person name="Walker M.A."/>
            <person name="Cantu D."/>
        </authorList>
    </citation>
    <scope>NUCLEOTIDE SEQUENCE [LARGE SCALE GENOMIC DNA]</scope>
    <source>
        <strain evidence="22">c</strain>
    </source>
</reference>